<dbReference type="InterPro" id="IPR037238">
    <property type="entry name" value="YbiA-like_sf"/>
</dbReference>
<dbReference type="NCBIfam" id="TIGR02464">
    <property type="entry name" value="ribofla_fusion"/>
    <property type="match status" value="1"/>
</dbReference>
<evidence type="ECO:0000256" key="1">
    <source>
        <dbReference type="SAM" id="MobiDB-lite"/>
    </source>
</evidence>
<dbReference type="SUPFAM" id="SSF143990">
    <property type="entry name" value="YbiA-like"/>
    <property type="match status" value="1"/>
</dbReference>
<evidence type="ECO:0000313" key="4">
    <source>
        <dbReference type="Proteomes" id="UP001233271"/>
    </source>
</evidence>
<accession>A0AA48L7P1</accession>
<evidence type="ECO:0000259" key="2">
    <source>
        <dbReference type="Pfam" id="PF08719"/>
    </source>
</evidence>
<feature type="domain" description="NADAR" evidence="2">
    <location>
        <begin position="32"/>
        <end position="196"/>
    </location>
</feature>
<evidence type="ECO:0000313" key="3">
    <source>
        <dbReference type="EMBL" id="BEI93489.1"/>
    </source>
</evidence>
<reference evidence="3" key="1">
    <citation type="journal article" date="2023" name="BMC Genomics">
        <title>Chromosome-level genome assemblies of Cutaneotrichosporon spp. (Trichosporonales, Basidiomycota) reveal imbalanced evolution between nucleotide sequences and chromosome synteny.</title>
        <authorList>
            <person name="Kobayashi Y."/>
            <person name="Kayamori A."/>
            <person name="Aoki K."/>
            <person name="Shiwa Y."/>
            <person name="Matsutani M."/>
            <person name="Fujita N."/>
            <person name="Sugita T."/>
            <person name="Iwasaki W."/>
            <person name="Tanaka N."/>
            <person name="Takashima M."/>
        </authorList>
    </citation>
    <scope>NUCLEOTIDE SEQUENCE</scope>
    <source>
        <strain evidence="3">HIS019</strain>
    </source>
</reference>
<dbReference type="Gene3D" id="1.10.357.40">
    <property type="entry name" value="YbiA-like"/>
    <property type="match status" value="1"/>
</dbReference>
<dbReference type="GeneID" id="85497359"/>
<dbReference type="AlphaFoldDB" id="A0AA48L7P1"/>
<dbReference type="InterPro" id="IPR012816">
    <property type="entry name" value="NADAR"/>
</dbReference>
<dbReference type="Proteomes" id="UP001233271">
    <property type="component" value="Chromosome 5"/>
</dbReference>
<sequence>MATSNMSSNAKPNTKPTSSKPRNADPKYPFFFFYGHTPSNPTGALSQWHATSFVEDGRTFQTAEHYMMYQKAMLFDPAAAQEILDAPGPREAKALGRAVRNFDRRLWEAMCDAIVERGNYLKFTQNPHAWAVLCPERTGAKVLVEAAPRDAIWGIGMGWQTARGREAEWGQNRWVVKIAKTDGRLGKVLTRVRERIVAEHKAGKHAPAQAQAARSSRSPRSQRKAT</sequence>
<feature type="compositionally biased region" description="Polar residues" evidence="1">
    <location>
        <begin position="1"/>
        <end position="21"/>
    </location>
</feature>
<dbReference type="RefSeq" id="XP_060458754.1">
    <property type="nucleotide sequence ID" value="XM_060602352.1"/>
</dbReference>
<feature type="region of interest" description="Disordered" evidence="1">
    <location>
        <begin position="199"/>
        <end position="226"/>
    </location>
</feature>
<dbReference type="Pfam" id="PF08719">
    <property type="entry name" value="NADAR"/>
    <property type="match status" value="1"/>
</dbReference>
<gene>
    <name evidence="3" type="ORF">CcaverHIS019_0511170</name>
</gene>
<feature type="compositionally biased region" description="Low complexity" evidence="1">
    <location>
        <begin position="206"/>
        <end position="219"/>
    </location>
</feature>
<organism evidence="3 4">
    <name type="scientific">Cutaneotrichosporon cavernicola</name>
    <dbReference type="NCBI Taxonomy" id="279322"/>
    <lineage>
        <taxon>Eukaryota</taxon>
        <taxon>Fungi</taxon>
        <taxon>Dikarya</taxon>
        <taxon>Basidiomycota</taxon>
        <taxon>Agaricomycotina</taxon>
        <taxon>Tremellomycetes</taxon>
        <taxon>Trichosporonales</taxon>
        <taxon>Trichosporonaceae</taxon>
        <taxon>Cutaneotrichosporon</taxon>
    </lineage>
</organism>
<dbReference type="KEGG" id="ccac:CcaHIS019_0511170"/>
<name>A0AA48L7P1_9TREE</name>
<proteinExistence type="predicted"/>
<dbReference type="CDD" id="cd15457">
    <property type="entry name" value="NADAR"/>
    <property type="match status" value="1"/>
</dbReference>
<keyword evidence="4" id="KW-1185">Reference proteome</keyword>
<feature type="region of interest" description="Disordered" evidence="1">
    <location>
        <begin position="1"/>
        <end position="23"/>
    </location>
</feature>
<dbReference type="EMBL" id="AP028216">
    <property type="protein sequence ID" value="BEI93489.1"/>
    <property type="molecule type" value="Genomic_DNA"/>
</dbReference>
<protein>
    <recommendedName>
        <fullName evidence="2">NADAR domain-containing protein</fullName>
    </recommendedName>
</protein>